<accession>A0A9X6NAY8</accession>
<keyword evidence="3" id="KW-1185">Reference proteome</keyword>
<evidence type="ECO:0000256" key="1">
    <source>
        <dbReference type="SAM" id="Phobius"/>
    </source>
</evidence>
<dbReference type="Proteomes" id="UP000192578">
    <property type="component" value="Unassembled WGS sequence"/>
</dbReference>
<comment type="caution">
    <text evidence="2">The sequence shown here is derived from an EMBL/GenBank/DDBJ whole genome shotgun (WGS) entry which is preliminary data.</text>
</comment>
<evidence type="ECO:0000313" key="3">
    <source>
        <dbReference type="Proteomes" id="UP000192578"/>
    </source>
</evidence>
<protein>
    <recommendedName>
        <fullName evidence="4">Gustatory receptor</fullName>
    </recommendedName>
</protein>
<gene>
    <name evidence="2" type="ORF">BV898_15411</name>
</gene>
<feature type="transmembrane region" description="Helical" evidence="1">
    <location>
        <begin position="49"/>
        <end position="69"/>
    </location>
</feature>
<feature type="transmembrane region" description="Helical" evidence="1">
    <location>
        <begin position="366"/>
        <end position="385"/>
    </location>
</feature>
<keyword evidence="1" id="KW-1133">Transmembrane helix</keyword>
<feature type="transmembrane region" description="Helical" evidence="1">
    <location>
        <begin position="202"/>
        <end position="222"/>
    </location>
</feature>
<keyword evidence="1" id="KW-0472">Membrane</keyword>
<sequence>MDLHFAVDLSRQDNQPPSYMPRWLTTVGLLPTSNIFATDQKGRIKKVTLYTFLHVTYWTLCCLFIAIAATSNAHLMIMAIVVPVTNNPLLEALMEGSFTFEAYRGAIFCVFIVTNCKSGIKSIVRQTEQLIVTFSLTDANVRSIRRCTAALLSLTVISVTTIVGLQSLRWILRKTMKLDPFFAAPSSIMVPLFVLFTSVPELLSRIAVLLVASSGMVLLLCLKVTRRTVFDSEHHTDNVRSLHTALYQYYALASSLAAISKHLGGVLAFSILSDLLPLCGRITRLLFEPQARSEDEAVIDRLADTCKFRSQLLEYKRRIFPQHPEVPNDQTKNGESFERLCGLIQELEDQPLALSLLHGFQVGENFYLVIATVLSSYAIICYQFLKETSSALSKSASPNCTFI</sequence>
<evidence type="ECO:0000313" key="2">
    <source>
        <dbReference type="EMBL" id="OWA50910.1"/>
    </source>
</evidence>
<feature type="transmembrane region" description="Helical" evidence="1">
    <location>
        <begin position="149"/>
        <end position="168"/>
    </location>
</feature>
<evidence type="ECO:0008006" key="4">
    <source>
        <dbReference type="Google" id="ProtNLM"/>
    </source>
</evidence>
<keyword evidence="1" id="KW-0812">Transmembrane</keyword>
<feature type="transmembrane region" description="Helical" evidence="1">
    <location>
        <begin position="249"/>
        <end position="272"/>
    </location>
</feature>
<dbReference type="EMBL" id="MTYJ01000207">
    <property type="protein sequence ID" value="OWA50910.1"/>
    <property type="molecule type" value="Genomic_DNA"/>
</dbReference>
<proteinExistence type="predicted"/>
<name>A0A9X6NAY8_HYPEX</name>
<reference evidence="3" key="1">
    <citation type="submission" date="2017-01" db="EMBL/GenBank/DDBJ databases">
        <title>Comparative genomics of anhydrobiosis in the tardigrade Hypsibius dujardini.</title>
        <authorList>
            <person name="Yoshida Y."/>
            <person name="Koutsovoulos G."/>
            <person name="Laetsch D."/>
            <person name="Stevens L."/>
            <person name="Kumar S."/>
            <person name="Horikawa D."/>
            <person name="Ishino K."/>
            <person name="Komine S."/>
            <person name="Tomita M."/>
            <person name="Blaxter M."/>
            <person name="Arakawa K."/>
        </authorList>
    </citation>
    <scope>NUCLEOTIDE SEQUENCE [LARGE SCALE GENOMIC DNA]</scope>
    <source>
        <strain evidence="3">Z151</strain>
    </source>
</reference>
<organism evidence="2 3">
    <name type="scientific">Hypsibius exemplaris</name>
    <name type="common">Freshwater tardigrade</name>
    <dbReference type="NCBI Taxonomy" id="2072580"/>
    <lineage>
        <taxon>Eukaryota</taxon>
        <taxon>Metazoa</taxon>
        <taxon>Ecdysozoa</taxon>
        <taxon>Tardigrada</taxon>
        <taxon>Eutardigrada</taxon>
        <taxon>Parachela</taxon>
        <taxon>Hypsibioidea</taxon>
        <taxon>Hypsibiidae</taxon>
        <taxon>Hypsibius</taxon>
    </lineage>
</organism>
<dbReference type="AlphaFoldDB" id="A0A9X6NAY8"/>